<proteinExistence type="predicted"/>
<dbReference type="InterPro" id="IPR028098">
    <property type="entry name" value="Glyco_trans_4-like_N"/>
</dbReference>
<comment type="caution">
    <text evidence="3">The sequence shown here is derived from an EMBL/GenBank/DDBJ whole genome shotgun (WGS) entry which is preliminary data.</text>
</comment>
<feature type="domain" description="Glycosyl transferase family 1" evidence="1">
    <location>
        <begin position="203"/>
        <end position="356"/>
    </location>
</feature>
<dbReference type="PANTHER" id="PTHR45947">
    <property type="entry name" value="SULFOQUINOVOSYL TRANSFERASE SQD2"/>
    <property type="match status" value="1"/>
</dbReference>
<feature type="domain" description="Glycosyltransferase subfamily 4-like N-terminal" evidence="2">
    <location>
        <begin position="20"/>
        <end position="186"/>
    </location>
</feature>
<evidence type="ECO:0000259" key="2">
    <source>
        <dbReference type="Pfam" id="PF13439"/>
    </source>
</evidence>
<dbReference type="EMBL" id="DRBW01000151">
    <property type="protein sequence ID" value="HDM90308.1"/>
    <property type="molecule type" value="Genomic_DNA"/>
</dbReference>
<gene>
    <name evidence="3" type="ORF">ENG67_03755</name>
</gene>
<dbReference type="GO" id="GO:0016757">
    <property type="term" value="F:glycosyltransferase activity"/>
    <property type="evidence" value="ECO:0007669"/>
    <property type="project" value="InterPro"/>
</dbReference>
<dbReference type="InterPro" id="IPR001296">
    <property type="entry name" value="Glyco_trans_1"/>
</dbReference>
<evidence type="ECO:0000313" key="3">
    <source>
        <dbReference type="EMBL" id="HDM90308.1"/>
    </source>
</evidence>
<dbReference type="CDD" id="cd03801">
    <property type="entry name" value="GT4_PimA-like"/>
    <property type="match status" value="1"/>
</dbReference>
<dbReference type="Pfam" id="PF13439">
    <property type="entry name" value="Glyco_transf_4"/>
    <property type="match status" value="1"/>
</dbReference>
<name>A0A7C1BG28_UNCW3</name>
<sequence>MSDRGPLKILQVSDAYYPFPGGVSEHMHYLSVNLRKRGHRVTILTADYGDRGAEEDRDVVRIGRVRILPPLKAFNMTQLTVTFEPGLHLKVRDFLRRNEFDVIHTHGPLAPNLPHLALHYSRSANVATFHTAFVGFNWHRIGKFFFSGDSRKIDCFIGVSEVALDVLRGHYRGAMRVVPNGIDTGRFSPSVEPEPDVLRLPGIKILYVGRMEPRKGFPYLLRAFELLSSRYDLQLLAVGSGVEEKRYREMVPGPLRGRVHFLGFVPPEWLPRIYRSADIFTSPAVGGETFGIVLLEAMASALPVVASDIPGYRAVLAEGEEGLFADVADSAHYASRLEVLIKNMEMRKRMGEAGRRKALRYSWEEIAAEVEKIYLEILEQR</sequence>
<dbReference type="InterPro" id="IPR050194">
    <property type="entry name" value="Glycosyltransferase_grp1"/>
</dbReference>
<dbReference type="AlphaFoldDB" id="A0A7C1BG28"/>
<reference evidence="3" key="1">
    <citation type="journal article" date="2020" name="mSystems">
        <title>Genome- and Community-Level Interaction Insights into Carbon Utilization and Element Cycling Functions of Hydrothermarchaeota in Hydrothermal Sediment.</title>
        <authorList>
            <person name="Zhou Z."/>
            <person name="Liu Y."/>
            <person name="Xu W."/>
            <person name="Pan J."/>
            <person name="Luo Z.H."/>
            <person name="Li M."/>
        </authorList>
    </citation>
    <scope>NUCLEOTIDE SEQUENCE [LARGE SCALE GENOMIC DNA]</scope>
    <source>
        <strain evidence="3">HyVt-237</strain>
    </source>
</reference>
<dbReference type="Proteomes" id="UP000885931">
    <property type="component" value="Unassembled WGS sequence"/>
</dbReference>
<dbReference type="PANTHER" id="PTHR45947:SF3">
    <property type="entry name" value="SULFOQUINOVOSYL TRANSFERASE SQD2"/>
    <property type="match status" value="1"/>
</dbReference>
<protein>
    <submittedName>
        <fullName evidence="3">Glycosyltransferase family 1 protein</fullName>
    </submittedName>
</protein>
<evidence type="ECO:0000259" key="1">
    <source>
        <dbReference type="Pfam" id="PF00534"/>
    </source>
</evidence>
<dbReference type="Pfam" id="PF00534">
    <property type="entry name" value="Glycos_transf_1"/>
    <property type="match status" value="1"/>
</dbReference>
<dbReference type="Gene3D" id="3.40.50.2000">
    <property type="entry name" value="Glycogen Phosphorylase B"/>
    <property type="match status" value="2"/>
</dbReference>
<accession>A0A7C1BG28</accession>
<organism evidence="3">
    <name type="scientific">candidate division WOR-3 bacterium</name>
    <dbReference type="NCBI Taxonomy" id="2052148"/>
    <lineage>
        <taxon>Bacteria</taxon>
        <taxon>Bacteria division WOR-3</taxon>
    </lineage>
</organism>
<dbReference type="SUPFAM" id="SSF53756">
    <property type="entry name" value="UDP-Glycosyltransferase/glycogen phosphorylase"/>
    <property type="match status" value="1"/>
</dbReference>